<keyword evidence="1" id="KW-0812">Transmembrane</keyword>
<keyword evidence="1" id="KW-1133">Transmembrane helix</keyword>
<dbReference type="InterPro" id="IPR036388">
    <property type="entry name" value="WH-like_DNA-bd_sf"/>
</dbReference>
<gene>
    <name evidence="2" type="ORF">ACFSGJ_13625</name>
</gene>
<feature type="transmembrane region" description="Helical" evidence="1">
    <location>
        <begin position="105"/>
        <end position="131"/>
    </location>
</feature>
<keyword evidence="1" id="KW-0472">Membrane</keyword>
<dbReference type="Gene3D" id="1.10.10.10">
    <property type="entry name" value="Winged helix-like DNA-binding domain superfamily/Winged helix DNA-binding domain"/>
    <property type="match status" value="1"/>
</dbReference>
<evidence type="ECO:0000256" key="1">
    <source>
        <dbReference type="SAM" id="Phobius"/>
    </source>
</evidence>
<keyword evidence="3" id="KW-1185">Reference proteome</keyword>
<dbReference type="EMBL" id="JBHUGH010000010">
    <property type="protein sequence ID" value="MFD1913252.1"/>
    <property type="molecule type" value="Genomic_DNA"/>
</dbReference>
<feature type="transmembrane region" description="Helical" evidence="1">
    <location>
        <begin position="34"/>
        <end position="55"/>
    </location>
</feature>
<dbReference type="SUPFAM" id="SSF46894">
    <property type="entry name" value="C-terminal effector domain of the bipartite response regulators"/>
    <property type="match status" value="1"/>
</dbReference>
<organism evidence="2 3">
    <name type="scientific">Halodurantibacterium flavum</name>
    <dbReference type="NCBI Taxonomy" id="1382802"/>
    <lineage>
        <taxon>Bacteria</taxon>
        <taxon>Pseudomonadati</taxon>
        <taxon>Pseudomonadota</taxon>
        <taxon>Alphaproteobacteria</taxon>
        <taxon>Rhodobacterales</taxon>
        <taxon>Paracoccaceae</taxon>
        <taxon>Halodurantibacterium</taxon>
    </lineage>
</organism>
<protein>
    <submittedName>
        <fullName evidence="2">Transcriptional regulator</fullName>
    </submittedName>
</protein>
<reference evidence="3" key="1">
    <citation type="journal article" date="2019" name="Int. J. Syst. Evol. Microbiol.">
        <title>The Global Catalogue of Microorganisms (GCM) 10K type strain sequencing project: providing services to taxonomists for standard genome sequencing and annotation.</title>
        <authorList>
            <consortium name="The Broad Institute Genomics Platform"/>
            <consortium name="The Broad Institute Genome Sequencing Center for Infectious Disease"/>
            <person name="Wu L."/>
            <person name="Ma J."/>
        </authorList>
    </citation>
    <scope>NUCLEOTIDE SEQUENCE [LARGE SCALE GENOMIC DNA]</scope>
    <source>
        <strain evidence="3">CGMCC 4.7242</strain>
    </source>
</reference>
<evidence type="ECO:0000313" key="3">
    <source>
        <dbReference type="Proteomes" id="UP001597353"/>
    </source>
</evidence>
<dbReference type="InterPro" id="IPR016032">
    <property type="entry name" value="Sig_transdc_resp-reg_C-effctor"/>
</dbReference>
<comment type="caution">
    <text evidence="2">The sequence shown here is derived from an EMBL/GenBank/DDBJ whole genome shotgun (WGS) entry which is preliminary data.</text>
</comment>
<name>A0ABW4S9H3_9RHOB</name>
<accession>A0ABW4S9H3</accession>
<proteinExistence type="predicted"/>
<dbReference type="Proteomes" id="UP001597353">
    <property type="component" value="Unassembled WGS sequence"/>
</dbReference>
<sequence>MSCPFSAPKAWTRGERVRDSSISATEALRAGHRVVTLGITAVVAILAGAAALLFLNLPSANAFNQKVERIFVENDALTGMTEIRLLEILAESATSFSEVLASYRMVIFVLLVFSTALLGAALVFLVMIVALNRRMSQIKQSGIEVSSLVISRAENLVSLNHMDFRLTPAAIETLAVLAEARMDDEVLSGAQIEAMISGRNAADCDEAAGATRIKRLRDSLGNQMVSELLVRNNARQGYMLSIDKDVIRMV</sequence>
<evidence type="ECO:0000313" key="2">
    <source>
        <dbReference type="EMBL" id="MFD1913252.1"/>
    </source>
</evidence>
<dbReference type="RefSeq" id="WP_390262820.1">
    <property type="nucleotide sequence ID" value="NZ_JBHUGH010000010.1"/>
</dbReference>